<dbReference type="Proteomes" id="UP000254573">
    <property type="component" value="Unassembled WGS sequence"/>
</dbReference>
<comment type="function">
    <text evidence="3">Required for maturation of urease via the functional incorporation of the urease nickel metallocenter.</text>
</comment>
<gene>
    <name evidence="3 5" type="primary">ureD</name>
    <name evidence="5" type="ORF">NCTC13160_03109</name>
    <name evidence="6" type="ORF">PPN31119_00591</name>
</gene>
<dbReference type="GO" id="GO:0005737">
    <property type="term" value="C:cytoplasm"/>
    <property type="evidence" value="ECO:0007669"/>
    <property type="project" value="UniProtKB-SubCell"/>
</dbReference>
<evidence type="ECO:0000256" key="4">
    <source>
        <dbReference type="SAM" id="MobiDB-lite"/>
    </source>
</evidence>
<reference evidence="5 7" key="1">
    <citation type="submission" date="2018-06" db="EMBL/GenBank/DDBJ databases">
        <authorList>
            <consortium name="Pathogen Informatics"/>
            <person name="Doyle S."/>
        </authorList>
    </citation>
    <scope>NUCLEOTIDE SEQUENCE [LARGE SCALE GENOMIC DNA]</scope>
    <source>
        <strain evidence="5 7">NCTC13160</strain>
    </source>
</reference>
<name>A0A378YR60_9BURK</name>
<evidence type="ECO:0000313" key="5">
    <source>
        <dbReference type="EMBL" id="SUA79223.1"/>
    </source>
</evidence>
<dbReference type="EMBL" id="CABPSO010000001">
    <property type="protein sequence ID" value="VVE61486.1"/>
    <property type="molecule type" value="Genomic_DNA"/>
</dbReference>
<evidence type="ECO:0000256" key="2">
    <source>
        <dbReference type="ARBA" id="ARBA00023186"/>
    </source>
</evidence>
<evidence type="ECO:0000313" key="8">
    <source>
        <dbReference type="Proteomes" id="UP000361468"/>
    </source>
</evidence>
<reference evidence="6 8" key="2">
    <citation type="submission" date="2019-08" db="EMBL/GenBank/DDBJ databases">
        <authorList>
            <person name="Peeters C."/>
        </authorList>
    </citation>
    <scope>NUCLEOTIDE SEQUENCE [LARGE SCALE GENOMIC DNA]</scope>
    <source>
        <strain evidence="6 8">LMG 31119</strain>
    </source>
</reference>
<sequence length="315" mass="33699">MLDSRHRPARDGTSPSLPSPPSLPLSLPSLMHSPHAAPVPTGWHAELSLGFARHDTRTVLATRRHQGPLVVQKSLHPEGPGICHAVVVHPPGGIAGGDVLSIDVDVGAGAHAVLTTPGATKWYKSQGRFGTQDITLAVHDGAKLDWLPLENIVFEHADARQRITVRLGAGASVIGWDATLLGRQAAGEQWTQGQWRSTFELRDAADRLLWAEQAVLGADDAQRSGATGLAGFPVFAALWAVGDACTRELAESLAQDLPFDDDLRAGITCLPGNVLVLRVLGRDMEAVRQLLIAHWLALRPLVHGVPAEPLRLWAT</sequence>
<evidence type="ECO:0000313" key="7">
    <source>
        <dbReference type="Proteomes" id="UP000254573"/>
    </source>
</evidence>
<protein>
    <recommendedName>
        <fullName evidence="3">Urease accessory protein UreD</fullName>
    </recommendedName>
</protein>
<dbReference type="GO" id="GO:0016151">
    <property type="term" value="F:nickel cation binding"/>
    <property type="evidence" value="ECO:0007669"/>
    <property type="project" value="UniProtKB-UniRule"/>
</dbReference>
<dbReference type="Proteomes" id="UP000361468">
    <property type="component" value="Unassembled WGS sequence"/>
</dbReference>
<dbReference type="EMBL" id="UGSG01000001">
    <property type="protein sequence ID" value="SUA79223.1"/>
    <property type="molecule type" value="Genomic_DNA"/>
</dbReference>
<feature type="compositionally biased region" description="Basic and acidic residues" evidence="4">
    <location>
        <begin position="1"/>
        <end position="10"/>
    </location>
</feature>
<evidence type="ECO:0000256" key="1">
    <source>
        <dbReference type="ARBA" id="ARBA00007177"/>
    </source>
</evidence>
<comment type="subunit">
    <text evidence="3">UreD, UreF and UreG form a complex that acts as a GTP-hydrolysis-dependent molecular chaperone, activating the urease apoprotein by helping to assemble the nickel containing metallocenter of UreC. The UreE protein probably delivers the nickel.</text>
</comment>
<feature type="region of interest" description="Disordered" evidence="4">
    <location>
        <begin position="1"/>
        <end position="29"/>
    </location>
</feature>
<dbReference type="HAMAP" id="MF_01384">
    <property type="entry name" value="UreD"/>
    <property type="match status" value="1"/>
</dbReference>
<dbReference type="Pfam" id="PF01774">
    <property type="entry name" value="UreD"/>
    <property type="match status" value="1"/>
</dbReference>
<proteinExistence type="inferred from homology"/>
<dbReference type="AlphaFoldDB" id="A0A378YR60"/>
<organism evidence="5 7">
    <name type="scientific">Pandoraea pnomenusa</name>
    <dbReference type="NCBI Taxonomy" id="93220"/>
    <lineage>
        <taxon>Bacteria</taxon>
        <taxon>Pseudomonadati</taxon>
        <taxon>Pseudomonadota</taxon>
        <taxon>Betaproteobacteria</taxon>
        <taxon>Burkholderiales</taxon>
        <taxon>Burkholderiaceae</taxon>
        <taxon>Pandoraea</taxon>
    </lineage>
</organism>
<accession>A0A378YR60</accession>
<evidence type="ECO:0000256" key="3">
    <source>
        <dbReference type="HAMAP-Rule" id="MF_01384"/>
    </source>
</evidence>
<comment type="subcellular location">
    <subcellularLocation>
        <location evidence="3">Cytoplasm</location>
    </subcellularLocation>
</comment>
<evidence type="ECO:0000313" key="6">
    <source>
        <dbReference type="EMBL" id="VVE61486.1"/>
    </source>
</evidence>
<keyword evidence="3" id="KW-0996">Nickel insertion</keyword>
<dbReference type="STRING" id="93220.A6P55_12870"/>
<keyword evidence="2 3" id="KW-0143">Chaperone</keyword>
<keyword evidence="3" id="KW-0963">Cytoplasm</keyword>
<comment type="similarity">
    <text evidence="1 3">Belongs to the UreD family.</text>
</comment>
<dbReference type="PANTHER" id="PTHR33643:SF1">
    <property type="entry name" value="UREASE ACCESSORY PROTEIN D"/>
    <property type="match status" value="1"/>
</dbReference>
<dbReference type="PANTHER" id="PTHR33643">
    <property type="entry name" value="UREASE ACCESSORY PROTEIN D"/>
    <property type="match status" value="1"/>
</dbReference>
<dbReference type="InterPro" id="IPR002669">
    <property type="entry name" value="UreD"/>
</dbReference>
<keyword evidence="8" id="KW-1185">Reference proteome</keyword>